<gene>
    <name evidence="3" type="ORF">AIF45_24855</name>
</gene>
<dbReference type="GO" id="GO:0046872">
    <property type="term" value="F:metal ion binding"/>
    <property type="evidence" value="ECO:0007669"/>
    <property type="project" value="UniProtKB-KW"/>
</dbReference>
<keyword evidence="3" id="KW-0808">Transferase</keyword>
<sequence length="77" mass="9288">MEGDSLQEQTYNHIAFRIQSEEVDEYIERIKSLGVEIKPERPRVEGEGRSIYFYDFDNHLFELHAGTLEERLKRYHE</sequence>
<dbReference type="PROSITE" id="PS51819">
    <property type="entry name" value="VOC"/>
    <property type="match status" value="1"/>
</dbReference>
<dbReference type="InterPro" id="IPR029068">
    <property type="entry name" value="Glyas_Bleomycin-R_OHBP_Dase"/>
</dbReference>
<evidence type="ECO:0000256" key="1">
    <source>
        <dbReference type="ARBA" id="ARBA00022723"/>
    </source>
</evidence>
<name>A0A6C8YJM7_SALER</name>
<protein>
    <submittedName>
        <fullName evidence="3">FosX/FosE/FosI family fosfomycin resistance thiol transferase</fullName>
    </submittedName>
</protein>
<proteinExistence type="predicted"/>
<evidence type="ECO:0000259" key="2">
    <source>
        <dbReference type="PROSITE" id="PS51819"/>
    </source>
</evidence>
<dbReference type="SUPFAM" id="SSF54593">
    <property type="entry name" value="Glyoxalase/Bleomycin resistance protein/Dihydroxybiphenyl dioxygenase"/>
    <property type="match status" value="1"/>
</dbReference>
<keyword evidence="1" id="KW-0479">Metal-binding</keyword>
<dbReference type="InterPro" id="IPR051332">
    <property type="entry name" value="Fosfomycin_Res_Enzymes"/>
</dbReference>
<reference evidence="3" key="1">
    <citation type="submission" date="2018-08" db="EMBL/GenBank/DDBJ databases">
        <authorList>
            <consortium name="GenomeTrakr network: Whole genome sequencing for foodborne pathogen traceback"/>
        </authorList>
    </citation>
    <scope>NUCLEOTIDE SEQUENCE [LARGE SCALE GENOMIC DNA]</scope>
    <source>
        <strain evidence="3">FDA00003943</strain>
    </source>
</reference>
<dbReference type="Proteomes" id="UP000885342">
    <property type="component" value="Unassembled WGS sequence"/>
</dbReference>
<feature type="non-terminal residue" evidence="3">
    <location>
        <position position="1"/>
    </location>
</feature>
<dbReference type="AlphaFoldDB" id="A0A6C8YJM7"/>
<dbReference type="InterPro" id="IPR037523">
    <property type="entry name" value="VOC_core"/>
</dbReference>
<dbReference type="Pfam" id="PF00903">
    <property type="entry name" value="Glyoxalase"/>
    <property type="match status" value="1"/>
</dbReference>
<feature type="domain" description="VOC" evidence="2">
    <location>
        <begin position="1"/>
        <end position="66"/>
    </location>
</feature>
<accession>A0A6C8YJM7</accession>
<dbReference type="PANTHER" id="PTHR36113:SF6">
    <property type="entry name" value="FOSFOMYCIN RESISTANCE PROTEIN FOSX"/>
    <property type="match status" value="1"/>
</dbReference>
<dbReference type="GO" id="GO:0016740">
    <property type="term" value="F:transferase activity"/>
    <property type="evidence" value="ECO:0007669"/>
    <property type="project" value="UniProtKB-KW"/>
</dbReference>
<organism evidence="3">
    <name type="scientific">Salmonella enterica subsp. salamae</name>
    <dbReference type="NCBI Taxonomy" id="59202"/>
    <lineage>
        <taxon>Bacteria</taxon>
        <taxon>Pseudomonadati</taxon>
        <taxon>Pseudomonadota</taxon>
        <taxon>Gammaproteobacteria</taxon>
        <taxon>Enterobacterales</taxon>
        <taxon>Enterobacteriaceae</taxon>
        <taxon>Salmonella</taxon>
    </lineage>
</organism>
<comment type="caution">
    <text evidence="3">The sequence shown here is derived from an EMBL/GenBank/DDBJ whole genome shotgun (WGS) entry which is preliminary data.</text>
</comment>
<dbReference type="Gene3D" id="3.10.180.10">
    <property type="entry name" value="2,3-Dihydroxybiphenyl 1,2-Dioxygenase, domain 1"/>
    <property type="match status" value="1"/>
</dbReference>
<dbReference type="PANTHER" id="PTHR36113">
    <property type="entry name" value="LYASE, PUTATIVE-RELATED-RELATED"/>
    <property type="match status" value="1"/>
</dbReference>
<dbReference type="EMBL" id="RSKH01000112">
    <property type="protein sequence ID" value="MII82192.1"/>
    <property type="molecule type" value="Genomic_DNA"/>
</dbReference>
<dbReference type="InterPro" id="IPR004360">
    <property type="entry name" value="Glyas_Fos-R_dOase_dom"/>
</dbReference>
<evidence type="ECO:0000313" key="3">
    <source>
        <dbReference type="EMBL" id="MII82192.1"/>
    </source>
</evidence>